<sequence>GDGAFYGPKLDFHLADSLGRTWQCGTVQLDSQLPERFELEYVGEDGQKHRPVMLHRVVLGSIERFIGVITEHFAGKFPLWLSPVQAVVLPISEHHHEYAQGVQDVLEEAGFRVECDLRNEKIGYKIREAQLQRTPYMIVVGDKEAAEGTISVRHRADGDLGSMDLPAFIAKLKEEVESKEIK</sequence>
<evidence type="ECO:0000256" key="3">
    <source>
        <dbReference type="ARBA" id="ARBA00022833"/>
    </source>
</evidence>
<dbReference type="Gene3D" id="3.40.50.800">
    <property type="entry name" value="Anticodon-binding domain"/>
    <property type="match status" value="1"/>
</dbReference>
<feature type="non-terminal residue" evidence="9">
    <location>
        <position position="1"/>
    </location>
</feature>
<dbReference type="FunFam" id="3.40.50.800:FF:000001">
    <property type="entry name" value="Threonine--tRNA ligase"/>
    <property type="match status" value="1"/>
</dbReference>
<dbReference type="PANTHER" id="PTHR11451">
    <property type="entry name" value="THREONINE-TRNA LIGASE"/>
    <property type="match status" value="1"/>
</dbReference>
<dbReference type="GO" id="GO:0016740">
    <property type="term" value="F:transferase activity"/>
    <property type="evidence" value="ECO:0007669"/>
    <property type="project" value="UniProtKB-ARBA"/>
</dbReference>
<dbReference type="PANTHER" id="PTHR11451:SF44">
    <property type="entry name" value="THREONINE--TRNA LIGASE, CHLOROPLASTIC_MITOCHONDRIAL 2"/>
    <property type="match status" value="1"/>
</dbReference>
<comment type="caution">
    <text evidence="9">The sequence shown here is derived from an EMBL/GenBank/DDBJ whole genome shotgun (WGS) entry which is preliminary data.</text>
</comment>
<keyword evidence="5" id="KW-0648">Protein biosynthesis</keyword>
<reference evidence="9" key="2">
    <citation type="submission" date="2021-04" db="EMBL/GenBank/DDBJ databases">
        <authorList>
            <person name="Gilroy R."/>
        </authorList>
    </citation>
    <scope>NUCLEOTIDE SEQUENCE</scope>
    <source>
        <strain evidence="9">ChiBcolR8-3208</strain>
    </source>
</reference>
<evidence type="ECO:0000313" key="9">
    <source>
        <dbReference type="EMBL" id="HJB36946.1"/>
    </source>
</evidence>
<protein>
    <submittedName>
        <fullName evidence="9">Threonine--tRNA ligase</fullName>
    </submittedName>
</protein>
<dbReference type="Gene3D" id="3.30.930.10">
    <property type="entry name" value="Bira Bifunctional Protein, Domain 2"/>
    <property type="match status" value="1"/>
</dbReference>
<dbReference type="Pfam" id="PF00587">
    <property type="entry name" value="tRNA-synt_2b"/>
    <property type="match status" value="1"/>
</dbReference>
<dbReference type="AlphaFoldDB" id="A0A9D2LXG9"/>
<dbReference type="InterPro" id="IPR045864">
    <property type="entry name" value="aa-tRNA-synth_II/BPL/LPL"/>
</dbReference>
<keyword evidence="3" id="KW-0862">Zinc</keyword>
<dbReference type="InterPro" id="IPR047246">
    <property type="entry name" value="ThrRS_anticodon"/>
</dbReference>
<dbReference type="Pfam" id="PF03129">
    <property type="entry name" value="HGTP_anticodon"/>
    <property type="match status" value="1"/>
</dbReference>
<name>A0A9D2LXG9_9FIRM</name>
<evidence type="ECO:0000259" key="7">
    <source>
        <dbReference type="Pfam" id="PF00587"/>
    </source>
</evidence>
<dbReference type="EMBL" id="DWXZ01000044">
    <property type="protein sequence ID" value="HJB36946.1"/>
    <property type="molecule type" value="Genomic_DNA"/>
</dbReference>
<proteinExistence type="inferred from homology"/>
<dbReference type="GO" id="GO:0005524">
    <property type="term" value="F:ATP binding"/>
    <property type="evidence" value="ECO:0007669"/>
    <property type="project" value="UniProtKB-KW"/>
</dbReference>
<dbReference type="SUPFAM" id="SSF52954">
    <property type="entry name" value="Class II aaRS ABD-related"/>
    <property type="match status" value="1"/>
</dbReference>
<dbReference type="GO" id="GO:0005737">
    <property type="term" value="C:cytoplasm"/>
    <property type="evidence" value="ECO:0007669"/>
    <property type="project" value="InterPro"/>
</dbReference>
<organism evidence="9 10">
    <name type="scientific">Candidatus Acutalibacter ornithocaccae</name>
    <dbReference type="NCBI Taxonomy" id="2838416"/>
    <lineage>
        <taxon>Bacteria</taxon>
        <taxon>Bacillati</taxon>
        <taxon>Bacillota</taxon>
        <taxon>Clostridia</taxon>
        <taxon>Eubacteriales</taxon>
        <taxon>Acutalibacteraceae</taxon>
        <taxon>Acutalibacter</taxon>
    </lineage>
</organism>
<keyword evidence="6" id="KW-0030">Aminoacyl-tRNA synthetase</keyword>
<evidence type="ECO:0000256" key="1">
    <source>
        <dbReference type="ARBA" id="ARBA00008226"/>
    </source>
</evidence>
<dbReference type="GO" id="GO:0140096">
    <property type="term" value="F:catalytic activity, acting on a protein"/>
    <property type="evidence" value="ECO:0007669"/>
    <property type="project" value="UniProtKB-ARBA"/>
</dbReference>
<dbReference type="SUPFAM" id="SSF55681">
    <property type="entry name" value="Class II aaRS and biotin synthetases"/>
    <property type="match status" value="1"/>
</dbReference>
<dbReference type="InterPro" id="IPR002320">
    <property type="entry name" value="Thr-tRNA-ligase_IIa"/>
</dbReference>
<evidence type="ECO:0000256" key="5">
    <source>
        <dbReference type="ARBA" id="ARBA00022917"/>
    </source>
</evidence>
<dbReference type="Proteomes" id="UP000824214">
    <property type="component" value="Unassembled WGS sequence"/>
</dbReference>
<dbReference type="CDD" id="cd00860">
    <property type="entry name" value="ThrRS_anticodon"/>
    <property type="match status" value="1"/>
</dbReference>
<gene>
    <name evidence="9" type="ORF">H9942_02620</name>
</gene>
<keyword evidence="4" id="KW-0067">ATP-binding</keyword>
<comment type="similarity">
    <text evidence="1">Belongs to the class-II aminoacyl-tRNA synthetase family.</text>
</comment>
<feature type="domain" description="Aminoacyl-tRNA synthetase class II (G/ P/ S/T)" evidence="7">
    <location>
        <begin position="4"/>
        <end position="73"/>
    </location>
</feature>
<evidence type="ECO:0000313" key="10">
    <source>
        <dbReference type="Proteomes" id="UP000824214"/>
    </source>
</evidence>
<reference evidence="9" key="1">
    <citation type="journal article" date="2021" name="PeerJ">
        <title>Extensive microbial diversity within the chicken gut microbiome revealed by metagenomics and culture.</title>
        <authorList>
            <person name="Gilroy R."/>
            <person name="Ravi A."/>
            <person name="Getino M."/>
            <person name="Pursley I."/>
            <person name="Horton D.L."/>
            <person name="Alikhan N.F."/>
            <person name="Baker D."/>
            <person name="Gharbi K."/>
            <person name="Hall N."/>
            <person name="Watson M."/>
            <person name="Adriaenssens E.M."/>
            <person name="Foster-Nyarko E."/>
            <person name="Jarju S."/>
            <person name="Secka A."/>
            <person name="Antonio M."/>
            <person name="Oren A."/>
            <person name="Chaudhuri R.R."/>
            <person name="La Ragione R."/>
            <person name="Hildebrand F."/>
            <person name="Pallen M.J."/>
        </authorList>
    </citation>
    <scope>NUCLEOTIDE SEQUENCE</scope>
    <source>
        <strain evidence="9">ChiBcolR8-3208</strain>
    </source>
</reference>
<evidence type="ECO:0000256" key="6">
    <source>
        <dbReference type="ARBA" id="ARBA00023146"/>
    </source>
</evidence>
<evidence type="ECO:0000256" key="2">
    <source>
        <dbReference type="ARBA" id="ARBA00022490"/>
    </source>
</evidence>
<feature type="domain" description="Anticodon-binding" evidence="8">
    <location>
        <begin position="85"/>
        <end position="175"/>
    </location>
</feature>
<keyword evidence="4" id="KW-0547">Nucleotide-binding</keyword>
<dbReference type="InterPro" id="IPR002314">
    <property type="entry name" value="aa-tRNA-synt_IIb"/>
</dbReference>
<dbReference type="InterPro" id="IPR036621">
    <property type="entry name" value="Anticodon-bd_dom_sf"/>
</dbReference>
<keyword evidence="9" id="KW-0436">Ligase</keyword>
<evidence type="ECO:0000256" key="4">
    <source>
        <dbReference type="ARBA" id="ARBA00022840"/>
    </source>
</evidence>
<dbReference type="GO" id="GO:0004829">
    <property type="term" value="F:threonine-tRNA ligase activity"/>
    <property type="evidence" value="ECO:0007669"/>
    <property type="project" value="InterPro"/>
</dbReference>
<dbReference type="InterPro" id="IPR004154">
    <property type="entry name" value="Anticodon-bd"/>
</dbReference>
<evidence type="ECO:0000259" key="8">
    <source>
        <dbReference type="Pfam" id="PF03129"/>
    </source>
</evidence>
<dbReference type="PRINTS" id="PR01047">
    <property type="entry name" value="TRNASYNTHTHR"/>
</dbReference>
<keyword evidence="2" id="KW-0963">Cytoplasm</keyword>
<dbReference type="GO" id="GO:0006435">
    <property type="term" value="P:threonyl-tRNA aminoacylation"/>
    <property type="evidence" value="ECO:0007669"/>
    <property type="project" value="InterPro"/>
</dbReference>
<accession>A0A9D2LXG9</accession>